<dbReference type="AlphaFoldDB" id="A0A0Q3T4C3"/>
<feature type="domain" description="Protein argonaute N-terminal" evidence="1">
    <location>
        <begin position="36"/>
        <end position="123"/>
    </location>
</feature>
<protein>
    <recommendedName>
        <fullName evidence="1">Protein argonaute N-terminal domain-containing protein</fullName>
    </recommendedName>
</protein>
<name>A0A0Q3T4C3_SETIT</name>
<keyword evidence="3" id="KW-1185">Reference proteome</keyword>
<dbReference type="EnsemblPlants" id="KQL05370">
    <property type="protein sequence ID" value="KQL05370"/>
    <property type="gene ID" value="SETIT_0042162mg"/>
</dbReference>
<sequence length="126" mass="13939">MPDSMAAKTAGAVQVLKDDTVKRTPIARPSIGHEGKPIRLLSNHFAVKLRGVDAVFYQYISITSEDDKVVDGKGIGRKVIDKLLQTYSSELDGKDFAYDEEKCLFTVGLLPQNNFEFTVILEETSS</sequence>
<dbReference type="Gramene" id="KQL05370">
    <property type="protein sequence ID" value="KQL05370"/>
    <property type="gene ID" value="SETIT_0042162mg"/>
</dbReference>
<dbReference type="Proteomes" id="UP000004995">
    <property type="component" value="Unassembled WGS sequence"/>
</dbReference>
<dbReference type="InParanoid" id="A0A0Q3T4C3"/>
<proteinExistence type="predicted"/>
<dbReference type="Pfam" id="PF16486">
    <property type="entry name" value="ArgoN"/>
    <property type="match status" value="1"/>
</dbReference>
<evidence type="ECO:0000313" key="3">
    <source>
        <dbReference type="Proteomes" id="UP000004995"/>
    </source>
</evidence>
<accession>A0A0Q3T4C3</accession>
<dbReference type="EMBL" id="AGNK02003105">
    <property type="status" value="NOT_ANNOTATED_CDS"/>
    <property type="molecule type" value="Genomic_DNA"/>
</dbReference>
<dbReference type="FunCoup" id="A0A0Q3T4C3">
    <property type="interactions" value="2"/>
</dbReference>
<reference evidence="2" key="2">
    <citation type="submission" date="2018-08" db="UniProtKB">
        <authorList>
            <consortium name="EnsemblPlants"/>
        </authorList>
    </citation>
    <scope>IDENTIFICATION</scope>
    <source>
        <strain evidence="2">Yugu1</strain>
    </source>
</reference>
<reference evidence="3" key="1">
    <citation type="journal article" date="2012" name="Nat. Biotechnol.">
        <title>Reference genome sequence of the model plant Setaria.</title>
        <authorList>
            <person name="Bennetzen J.L."/>
            <person name="Schmutz J."/>
            <person name="Wang H."/>
            <person name="Percifield R."/>
            <person name="Hawkins J."/>
            <person name="Pontaroli A.C."/>
            <person name="Estep M."/>
            <person name="Feng L."/>
            <person name="Vaughn J.N."/>
            <person name="Grimwood J."/>
            <person name="Jenkins J."/>
            <person name="Barry K."/>
            <person name="Lindquist E."/>
            <person name="Hellsten U."/>
            <person name="Deshpande S."/>
            <person name="Wang X."/>
            <person name="Wu X."/>
            <person name="Mitros T."/>
            <person name="Triplett J."/>
            <person name="Yang X."/>
            <person name="Ye C.Y."/>
            <person name="Mauro-Herrera M."/>
            <person name="Wang L."/>
            <person name="Li P."/>
            <person name="Sharma M."/>
            <person name="Sharma R."/>
            <person name="Ronald P.C."/>
            <person name="Panaud O."/>
            <person name="Kellogg E.A."/>
            <person name="Brutnell T.P."/>
            <person name="Doust A.N."/>
            <person name="Tuskan G.A."/>
            <person name="Rokhsar D."/>
            <person name="Devos K.M."/>
        </authorList>
    </citation>
    <scope>NUCLEOTIDE SEQUENCE [LARGE SCALE GENOMIC DNA]</scope>
    <source>
        <strain evidence="3">cv. Yugu1</strain>
    </source>
</reference>
<organism evidence="2 3">
    <name type="scientific">Setaria italica</name>
    <name type="common">Foxtail millet</name>
    <name type="synonym">Panicum italicum</name>
    <dbReference type="NCBI Taxonomy" id="4555"/>
    <lineage>
        <taxon>Eukaryota</taxon>
        <taxon>Viridiplantae</taxon>
        <taxon>Streptophyta</taxon>
        <taxon>Embryophyta</taxon>
        <taxon>Tracheophyta</taxon>
        <taxon>Spermatophyta</taxon>
        <taxon>Magnoliopsida</taxon>
        <taxon>Liliopsida</taxon>
        <taxon>Poales</taxon>
        <taxon>Poaceae</taxon>
        <taxon>PACMAD clade</taxon>
        <taxon>Panicoideae</taxon>
        <taxon>Panicodae</taxon>
        <taxon>Paniceae</taxon>
        <taxon>Cenchrinae</taxon>
        <taxon>Setaria</taxon>
    </lineage>
</organism>
<dbReference type="STRING" id="4555.A0A0Q3T4C3"/>
<evidence type="ECO:0000313" key="2">
    <source>
        <dbReference type="EnsemblPlants" id="KQL05370"/>
    </source>
</evidence>
<dbReference type="InterPro" id="IPR032474">
    <property type="entry name" value="Argonaute_N"/>
</dbReference>
<evidence type="ECO:0000259" key="1">
    <source>
        <dbReference type="Pfam" id="PF16486"/>
    </source>
</evidence>